<evidence type="ECO:0000313" key="9">
    <source>
        <dbReference type="Proteomes" id="UP000620124"/>
    </source>
</evidence>
<reference evidence="8" key="1">
    <citation type="submission" date="2020-05" db="EMBL/GenBank/DDBJ databases">
        <title>Mycena genomes resolve the evolution of fungal bioluminescence.</title>
        <authorList>
            <person name="Tsai I.J."/>
        </authorList>
    </citation>
    <scope>NUCLEOTIDE SEQUENCE</scope>
    <source>
        <strain evidence="8">CCC161011</strain>
    </source>
</reference>
<dbReference type="SUPFAM" id="SSF56176">
    <property type="entry name" value="FAD-binding/transporter-associated domain-like"/>
    <property type="match status" value="1"/>
</dbReference>
<keyword evidence="3" id="KW-0285">Flavoprotein</keyword>
<dbReference type="OrthoDB" id="415825at2759"/>
<feature type="domain" description="FAD-binding PCMH-type" evidence="7">
    <location>
        <begin position="57"/>
        <end position="230"/>
    </location>
</feature>
<dbReference type="InterPro" id="IPR012951">
    <property type="entry name" value="BBE"/>
</dbReference>
<keyword evidence="5" id="KW-0560">Oxidoreductase</keyword>
<evidence type="ECO:0000259" key="7">
    <source>
        <dbReference type="PROSITE" id="PS51387"/>
    </source>
</evidence>
<dbReference type="InterPro" id="IPR006094">
    <property type="entry name" value="Oxid_FAD_bind_N"/>
</dbReference>
<dbReference type="AlphaFoldDB" id="A0A8H6XWP2"/>
<dbReference type="InterPro" id="IPR016169">
    <property type="entry name" value="FAD-bd_PCMH_sub2"/>
</dbReference>
<evidence type="ECO:0000256" key="6">
    <source>
        <dbReference type="SAM" id="SignalP"/>
    </source>
</evidence>
<dbReference type="PANTHER" id="PTHR42973">
    <property type="entry name" value="BINDING OXIDOREDUCTASE, PUTATIVE (AFU_ORTHOLOGUE AFUA_1G17690)-RELATED"/>
    <property type="match status" value="1"/>
</dbReference>
<dbReference type="GO" id="GO:0071949">
    <property type="term" value="F:FAD binding"/>
    <property type="evidence" value="ECO:0007669"/>
    <property type="project" value="InterPro"/>
</dbReference>
<comment type="cofactor">
    <cofactor evidence="1">
        <name>FAD</name>
        <dbReference type="ChEBI" id="CHEBI:57692"/>
    </cofactor>
</comment>
<accession>A0A8H6XWP2</accession>
<dbReference type="InterPro" id="IPR050416">
    <property type="entry name" value="FAD-linked_Oxidoreductase"/>
</dbReference>
<proteinExistence type="inferred from homology"/>
<protein>
    <submittedName>
        <fullName evidence="8">FAD-binding domain-containing protein</fullName>
    </submittedName>
</protein>
<feature type="chain" id="PRO_5034218354" evidence="6">
    <location>
        <begin position="20"/>
        <end position="495"/>
    </location>
</feature>
<evidence type="ECO:0000256" key="1">
    <source>
        <dbReference type="ARBA" id="ARBA00001974"/>
    </source>
</evidence>
<dbReference type="GO" id="GO:0016491">
    <property type="term" value="F:oxidoreductase activity"/>
    <property type="evidence" value="ECO:0007669"/>
    <property type="project" value="UniProtKB-KW"/>
</dbReference>
<name>A0A8H6XWP2_9AGAR</name>
<evidence type="ECO:0000256" key="2">
    <source>
        <dbReference type="ARBA" id="ARBA00005466"/>
    </source>
</evidence>
<dbReference type="PROSITE" id="PS00862">
    <property type="entry name" value="OX2_COVAL_FAD"/>
    <property type="match status" value="1"/>
</dbReference>
<sequence>MVKLPPTFTLLLFLAVALADSATEATIVSCLHDSGLEVDDPQSPDWQNATTPFNTKFHWIPAAIVYPRQASDVKNAVLCAVEHKVHVSALSGGHSYSASGYGSRDGALVVSFRNMRQISYYSSDNTVLVQPGIHLGDFALALYTKYRRAMAHGICPFVGLGGHVGFGGWGLSSRSWGLLIDQIEGAELVQANGNIIHVSATENPDLFWAIRGASSAYGIVTQYKMRTQKAPDSVIRFAFNFIDPDRSPDKFARVLSAYQDWSLTAPKEIGIVINVWQFGRTLEMTGYYLGNRTDFDPVAKSLLGATGQPNTTYMQERAWILALIEANGGTNLSTEGIPEPHDTFYAKSLTVSTKVPLAHDSFINLAKFFTSASVPNNFSWFIQFELWGGGNSAISSVHGNATAYPHRDHHWVCQFYGRSNGSWPSQGTAFVDGLVNAVTGMQAKDFGAYANYLDPYLAQWQEKYYADNYPHLSKIQQETDPSGVFLKAQNIGAAK</sequence>
<keyword evidence="4" id="KW-0274">FAD</keyword>
<organism evidence="8 9">
    <name type="scientific">Mycena venus</name>
    <dbReference type="NCBI Taxonomy" id="2733690"/>
    <lineage>
        <taxon>Eukaryota</taxon>
        <taxon>Fungi</taxon>
        <taxon>Dikarya</taxon>
        <taxon>Basidiomycota</taxon>
        <taxon>Agaricomycotina</taxon>
        <taxon>Agaricomycetes</taxon>
        <taxon>Agaricomycetidae</taxon>
        <taxon>Agaricales</taxon>
        <taxon>Marasmiineae</taxon>
        <taxon>Mycenaceae</taxon>
        <taxon>Mycena</taxon>
    </lineage>
</organism>
<gene>
    <name evidence="8" type="ORF">MVEN_01552000</name>
</gene>
<evidence type="ECO:0000256" key="4">
    <source>
        <dbReference type="ARBA" id="ARBA00022827"/>
    </source>
</evidence>
<evidence type="ECO:0000256" key="5">
    <source>
        <dbReference type="ARBA" id="ARBA00023002"/>
    </source>
</evidence>
<dbReference type="Pfam" id="PF01565">
    <property type="entry name" value="FAD_binding_4"/>
    <property type="match status" value="1"/>
</dbReference>
<feature type="signal peptide" evidence="6">
    <location>
        <begin position="1"/>
        <end position="19"/>
    </location>
</feature>
<dbReference type="InterPro" id="IPR006093">
    <property type="entry name" value="Oxy_OxRdtase_FAD_BS"/>
</dbReference>
<dbReference type="EMBL" id="JACAZI010000012">
    <property type="protein sequence ID" value="KAF7347941.1"/>
    <property type="molecule type" value="Genomic_DNA"/>
</dbReference>
<keyword evidence="9" id="KW-1185">Reference proteome</keyword>
<dbReference type="Gene3D" id="3.40.462.20">
    <property type="match status" value="1"/>
</dbReference>
<evidence type="ECO:0000313" key="8">
    <source>
        <dbReference type="EMBL" id="KAF7347941.1"/>
    </source>
</evidence>
<dbReference type="Proteomes" id="UP000620124">
    <property type="component" value="Unassembled WGS sequence"/>
</dbReference>
<comment type="similarity">
    <text evidence="2">Belongs to the oxygen-dependent FAD-linked oxidoreductase family.</text>
</comment>
<comment type="caution">
    <text evidence="8">The sequence shown here is derived from an EMBL/GenBank/DDBJ whole genome shotgun (WGS) entry which is preliminary data.</text>
</comment>
<dbReference type="Pfam" id="PF08031">
    <property type="entry name" value="BBE"/>
    <property type="match status" value="1"/>
</dbReference>
<dbReference type="InterPro" id="IPR016166">
    <property type="entry name" value="FAD-bd_PCMH"/>
</dbReference>
<dbReference type="PANTHER" id="PTHR42973:SF39">
    <property type="entry name" value="FAD-BINDING PCMH-TYPE DOMAIN-CONTAINING PROTEIN"/>
    <property type="match status" value="1"/>
</dbReference>
<evidence type="ECO:0000256" key="3">
    <source>
        <dbReference type="ARBA" id="ARBA00022630"/>
    </source>
</evidence>
<dbReference type="PROSITE" id="PS51387">
    <property type="entry name" value="FAD_PCMH"/>
    <property type="match status" value="1"/>
</dbReference>
<keyword evidence="6" id="KW-0732">Signal</keyword>
<dbReference type="InterPro" id="IPR036318">
    <property type="entry name" value="FAD-bd_PCMH-like_sf"/>
</dbReference>
<dbReference type="Gene3D" id="3.30.465.10">
    <property type="match status" value="1"/>
</dbReference>